<protein>
    <submittedName>
        <fullName evidence="2">DUF3850 domain-containing protein</fullName>
    </submittedName>
</protein>
<dbReference type="AlphaFoldDB" id="A0A5B7ZVZ0"/>
<evidence type="ECO:0000259" key="1">
    <source>
        <dbReference type="Pfam" id="PF12961"/>
    </source>
</evidence>
<reference evidence="2 3" key="1">
    <citation type="submission" date="2019-06" db="EMBL/GenBank/DDBJ databases">
        <authorList>
            <person name="Srinivasan S."/>
        </authorList>
    </citation>
    <scope>NUCLEOTIDE SEQUENCE [LARGE SCALE GENOMIC DNA]</scope>
    <source>
        <strain evidence="2 3">17J68-5</strain>
    </source>
</reference>
<organism evidence="2 3">
    <name type="scientific">Hymenobacter jejuensis</name>
    <dbReference type="NCBI Taxonomy" id="2502781"/>
    <lineage>
        <taxon>Bacteria</taxon>
        <taxon>Pseudomonadati</taxon>
        <taxon>Bacteroidota</taxon>
        <taxon>Cytophagia</taxon>
        <taxon>Cytophagales</taxon>
        <taxon>Hymenobacteraceae</taxon>
        <taxon>Hymenobacter</taxon>
    </lineage>
</organism>
<proteinExistence type="predicted"/>
<dbReference type="Pfam" id="PF12961">
    <property type="entry name" value="DUF3850"/>
    <property type="match status" value="1"/>
</dbReference>
<keyword evidence="3" id="KW-1185">Reference proteome</keyword>
<accession>A0A5B7ZVZ0</accession>
<feature type="domain" description="DUF3850" evidence="1">
    <location>
        <begin position="31"/>
        <end position="103"/>
    </location>
</feature>
<evidence type="ECO:0000313" key="2">
    <source>
        <dbReference type="EMBL" id="QDA58755.1"/>
    </source>
</evidence>
<evidence type="ECO:0000313" key="3">
    <source>
        <dbReference type="Proteomes" id="UP000305398"/>
    </source>
</evidence>
<dbReference type="OrthoDB" id="1700487at2"/>
<sequence length="119" mass="13469">MENPTSTPMKLTMIRHTSHFNLHTGPTPYRTHELEIGATEYAALEAGTRPFDVRYNDRDYQVGDALILREYEQDSGRTLLRWVSTVVHGGHSGLEHGWCILGLSERAPLPPGILDTKLW</sequence>
<dbReference type="InterPro" id="IPR015947">
    <property type="entry name" value="PUA-like_sf"/>
</dbReference>
<gene>
    <name evidence="2" type="ORF">FHG12_00950</name>
</gene>
<dbReference type="InterPro" id="IPR039440">
    <property type="entry name" value="DUF3850"/>
</dbReference>
<dbReference type="EMBL" id="CP040896">
    <property type="protein sequence ID" value="QDA58755.1"/>
    <property type="molecule type" value="Genomic_DNA"/>
</dbReference>
<dbReference type="Gene3D" id="2.30.130.30">
    <property type="entry name" value="Hypothetical protein"/>
    <property type="match status" value="1"/>
</dbReference>
<dbReference type="KEGG" id="hyj:FHG12_00950"/>
<dbReference type="SUPFAM" id="SSF88697">
    <property type="entry name" value="PUA domain-like"/>
    <property type="match status" value="1"/>
</dbReference>
<name>A0A5B7ZVZ0_9BACT</name>
<dbReference type="Proteomes" id="UP000305398">
    <property type="component" value="Chromosome"/>
</dbReference>